<evidence type="ECO:0000313" key="3">
    <source>
        <dbReference type="Proteomes" id="UP000070700"/>
    </source>
</evidence>
<evidence type="ECO:0000313" key="2">
    <source>
        <dbReference type="EMBL" id="KUJ09461.1"/>
    </source>
</evidence>
<accession>A0A132BAP6</accession>
<proteinExistence type="predicted"/>
<dbReference type="RefSeq" id="XP_018063816.1">
    <property type="nucleotide sequence ID" value="XM_018206500.1"/>
</dbReference>
<name>A0A132BAP6_MOLSC</name>
<dbReference type="Proteomes" id="UP000070700">
    <property type="component" value="Unassembled WGS sequence"/>
</dbReference>
<gene>
    <name evidence="2" type="ORF">LY89DRAFT_288296</name>
</gene>
<organism evidence="2 3">
    <name type="scientific">Mollisia scopiformis</name>
    <name type="common">Conifer needle endophyte fungus</name>
    <name type="synonym">Phialocephala scopiformis</name>
    <dbReference type="NCBI Taxonomy" id="149040"/>
    <lineage>
        <taxon>Eukaryota</taxon>
        <taxon>Fungi</taxon>
        <taxon>Dikarya</taxon>
        <taxon>Ascomycota</taxon>
        <taxon>Pezizomycotina</taxon>
        <taxon>Leotiomycetes</taxon>
        <taxon>Helotiales</taxon>
        <taxon>Mollisiaceae</taxon>
        <taxon>Mollisia</taxon>
    </lineage>
</organism>
<protein>
    <submittedName>
        <fullName evidence="2">Uncharacterized protein</fullName>
    </submittedName>
</protein>
<reference evidence="2 3" key="1">
    <citation type="submission" date="2015-10" db="EMBL/GenBank/DDBJ databases">
        <title>Full genome of DAOMC 229536 Phialocephala scopiformis, a fungal endophyte of spruce producing the potent anti-insectan compound rugulosin.</title>
        <authorList>
            <consortium name="DOE Joint Genome Institute"/>
            <person name="Walker A.K."/>
            <person name="Frasz S.L."/>
            <person name="Seifert K.A."/>
            <person name="Miller J.D."/>
            <person name="Mondo S.J."/>
            <person name="Labutti K."/>
            <person name="Lipzen A."/>
            <person name="Dockter R."/>
            <person name="Kennedy M."/>
            <person name="Grigoriev I.V."/>
            <person name="Spatafora J.W."/>
        </authorList>
    </citation>
    <scope>NUCLEOTIDE SEQUENCE [LARGE SCALE GENOMIC DNA]</scope>
    <source>
        <strain evidence="2 3">CBS 120377</strain>
    </source>
</reference>
<dbReference type="GeneID" id="28816226"/>
<feature type="region of interest" description="Disordered" evidence="1">
    <location>
        <begin position="1"/>
        <end position="23"/>
    </location>
</feature>
<dbReference type="EMBL" id="KQ947432">
    <property type="protein sequence ID" value="KUJ09461.1"/>
    <property type="molecule type" value="Genomic_DNA"/>
</dbReference>
<evidence type="ECO:0000256" key="1">
    <source>
        <dbReference type="SAM" id="MobiDB-lite"/>
    </source>
</evidence>
<keyword evidence="3" id="KW-1185">Reference proteome</keyword>
<dbReference type="AlphaFoldDB" id="A0A132BAP6"/>
<sequence>MAPKRKLSNDVSEKQPNIKRPHTTFDELRQQLQKGNPGYEGLAAISSAFEAELAAFSSSLTRLINSSRRKMNRNRKFPFHLLPPEIKNTIYDLILDDYFAQRKKHRSEEGDPFYERGFTHNSIPYGPSLGQAYGCAPDVFRGLVDSILPAFELFLKPNKKLHEEFASSRITRSELLLTPSVSARDGVLPSYDHKRRRIGDLDRKYGEQVCFTLR</sequence>
<dbReference type="InParanoid" id="A0A132BAP6"/>
<dbReference type="KEGG" id="psco:LY89DRAFT_288296"/>
<dbReference type="OrthoDB" id="3509737at2759"/>